<proteinExistence type="predicted"/>
<gene>
    <name evidence="1" type="ORF">VE96_C0013G0002</name>
</gene>
<dbReference type="Proteomes" id="UP000034752">
    <property type="component" value="Unassembled WGS sequence"/>
</dbReference>
<name>A0A0G1KXI2_UNCK3</name>
<evidence type="ECO:0000313" key="2">
    <source>
        <dbReference type="Proteomes" id="UP000034752"/>
    </source>
</evidence>
<accession>A0A0G1KXI2</accession>
<sequence length="137" mass="16360">MPNYKFFNKDLKRWITAPFEVWQWEAYYEDGTVLKQFGDDGIYHQFSEIDQKRLAVFKMVSREFPQVYTLLFSDSEMKLIHFYRNTILNAGTEDERRLRLYCFGYEKRIGEKVHKVIMMIAPSNGLIVTENPDLVSI</sequence>
<organism evidence="1 2">
    <name type="scientific">candidate division Kazan bacterium GW2011_GWA1_44_22</name>
    <dbReference type="NCBI Taxonomy" id="1620410"/>
    <lineage>
        <taxon>Bacteria</taxon>
        <taxon>Bacteria division Kazan-3B-28</taxon>
    </lineage>
</organism>
<reference evidence="1 2" key="1">
    <citation type="journal article" date="2015" name="Nature">
        <title>rRNA introns, odd ribosomes, and small enigmatic genomes across a large radiation of phyla.</title>
        <authorList>
            <person name="Brown C.T."/>
            <person name="Hug L.A."/>
            <person name="Thomas B.C."/>
            <person name="Sharon I."/>
            <person name="Castelle C.J."/>
            <person name="Singh A."/>
            <person name="Wilkins M.J."/>
            <person name="Williams K.H."/>
            <person name="Banfield J.F."/>
        </authorList>
    </citation>
    <scope>NUCLEOTIDE SEQUENCE [LARGE SCALE GENOMIC DNA]</scope>
</reference>
<dbReference type="EMBL" id="LCIJ01000013">
    <property type="protein sequence ID" value="KKT52604.1"/>
    <property type="molecule type" value="Genomic_DNA"/>
</dbReference>
<dbReference type="AlphaFoldDB" id="A0A0G1KXI2"/>
<evidence type="ECO:0000313" key="1">
    <source>
        <dbReference type="EMBL" id="KKT52604.1"/>
    </source>
</evidence>
<protein>
    <submittedName>
        <fullName evidence="1">Uncharacterized protein</fullName>
    </submittedName>
</protein>
<comment type="caution">
    <text evidence="1">The sequence shown here is derived from an EMBL/GenBank/DDBJ whole genome shotgun (WGS) entry which is preliminary data.</text>
</comment>